<comment type="cofactor">
    <cofactor evidence="2">
        <name>Ca(2+)</name>
        <dbReference type="ChEBI" id="CHEBI:29108"/>
    </cofactor>
</comment>
<dbReference type="InterPro" id="IPR025659">
    <property type="entry name" value="Tubby-like_C"/>
</dbReference>
<dbReference type="PROSITE" id="PS51379">
    <property type="entry name" value="4FE4S_FER_2"/>
    <property type="match status" value="1"/>
</dbReference>
<dbReference type="GO" id="GO:0017128">
    <property type="term" value="F:phospholipid scramblase activity"/>
    <property type="evidence" value="ECO:0007669"/>
    <property type="project" value="InterPro"/>
</dbReference>
<evidence type="ECO:0000259" key="3">
    <source>
        <dbReference type="PROSITE" id="PS51379"/>
    </source>
</evidence>
<dbReference type="SUPFAM" id="SSF54518">
    <property type="entry name" value="Tubby C-terminal domain-like"/>
    <property type="match status" value="1"/>
</dbReference>
<keyword evidence="2" id="KW-0564">Palmitate</keyword>
<keyword evidence="5" id="KW-1185">Reference proteome</keyword>
<feature type="domain" description="4Fe-4S ferredoxin-type" evidence="3">
    <location>
        <begin position="144"/>
        <end position="177"/>
    </location>
</feature>
<dbReference type="InterPro" id="IPR017896">
    <property type="entry name" value="4Fe4S_Fe-S-bd"/>
</dbReference>
<dbReference type="Proteomes" id="UP001328107">
    <property type="component" value="Unassembled WGS sequence"/>
</dbReference>
<keyword evidence="2" id="KW-0106">Calcium</keyword>
<evidence type="ECO:0000256" key="1">
    <source>
        <dbReference type="ARBA" id="ARBA00005350"/>
    </source>
</evidence>
<comment type="similarity">
    <text evidence="1 2">Belongs to the phospholipid scramblase family.</text>
</comment>
<feature type="non-terminal residue" evidence="4">
    <location>
        <position position="1"/>
    </location>
</feature>
<evidence type="ECO:0000313" key="4">
    <source>
        <dbReference type="EMBL" id="GMR51681.1"/>
    </source>
</evidence>
<dbReference type="PANTHER" id="PTHR23248">
    <property type="entry name" value="PHOSPHOLIPID SCRAMBLASE-RELATED"/>
    <property type="match status" value="1"/>
</dbReference>
<comment type="function">
    <text evidence="2">May mediate accelerated ATP-independent bidirectional transbilayer migration of phospholipids upon binding calcium ions that results in a loss of phospholipid asymmetry in the plasma membrane.</text>
</comment>
<dbReference type="AlphaFoldDB" id="A0AAN5CVB1"/>
<dbReference type="PANTHER" id="PTHR23248:SF63">
    <property type="entry name" value="PHOSPHOLIPID SCRAMBLASE"/>
    <property type="match status" value="1"/>
</dbReference>
<dbReference type="Pfam" id="PF03803">
    <property type="entry name" value="Scramblase"/>
    <property type="match status" value="1"/>
</dbReference>
<name>A0AAN5CVB1_9BILA</name>
<reference evidence="5" key="1">
    <citation type="submission" date="2022-10" db="EMBL/GenBank/DDBJ databases">
        <title>Genome assembly of Pristionchus species.</title>
        <authorList>
            <person name="Yoshida K."/>
            <person name="Sommer R.J."/>
        </authorList>
    </citation>
    <scope>NUCLEOTIDE SEQUENCE [LARGE SCALE GENOMIC DNA]</scope>
    <source>
        <strain evidence="5">RS5460</strain>
    </source>
</reference>
<evidence type="ECO:0000256" key="2">
    <source>
        <dbReference type="RuleBase" id="RU363116"/>
    </source>
</evidence>
<accession>A0AAN5CVB1</accession>
<evidence type="ECO:0000313" key="5">
    <source>
        <dbReference type="Proteomes" id="UP001328107"/>
    </source>
</evidence>
<dbReference type="EMBL" id="BTRK01000005">
    <property type="protein sequence ID" value="GMR51681.1"/>
    <property type="molecule type" value="Genomic_DNA"/>
</dbReference>
<organism evidence="4 5">
    <name type="scientific">Pristionchus mayeri</name>
    <dbReference type="NCBI Taxonomy" id="1317129"/>
    <lineage>
        <taxon>Eukaryota</taxon>
        <taxon>Metazoa</taxon>
        <taxon>Ecdysozoa</taxon>
        <taxon>Nematoda</taxon>
        <taxon>Chromadorea</taxon>
        <taxon>Rhabditida</taxon>
        <taxon>Rhabditina</taxon>
        <taxon>Diplogasteromorpha</taxon>
        <taxon>Diplogasteroidea</taxon>
        <taxon>Neodiplogasteridae</taxon>
        <taxon>Pristionchus</taxon>
    </lineage>
</organism>
<comment type="caution">
    <text evidence="4">The sequence shown here is derived from an EMBL/GenBank/DDBJ whole genome shotgun (WGS) entry which is preliminary data.</text>
</comment>
<dbReference type="GO" id="GO:0005886">
    <property type="term" value="C:plasma membrane"/>
    <property type="evidence" value="ECO:0007669"/>
    <property type="project" value="TreeGrafter"/>
</dbReference>
<sequence>ELKEGDQYCAICLGVLAALPVKRKRRRAVPARAGLRTPYTMPIQHQPGAPIQDGGNWMQKPSSATGDIPPGLEYLALVDNIQIKQKRELLEIALGWESNNKYVIMNGVGQQIYYAYEETGCCSRQCCGPQRGFIMHIVDNFGKEVMRINREFKICGGCGWCAVPGSCCSHTLTVEAPPGHVIGSVNQRVSCCTGAYEVCDQDGTVVLECEGPGPFIMCGCGDKVFEIRTPTKSEIGAIRKKWAGFLQEAFTDADNFGVSFPLDLAVRTKATLIGATFLIDFVHFEQRDDNSRSSNNYREV</sequence>
<gene>
    <name evidence="4" type="ORF">PMAYCL1PPCAC_21876</name>
</gene>
<proteinExistence type="inferred from homology"/>
<protein>
    <recommendedName>
        <fullName evidence="2">Phospholipid scramblase</fullName>
    </recommendedName>
</protein>
<keyword evidence="2" id="KW-0449">Lipoprotein</keyword>
<dbReference type="InterPro" id="IPR005552">
    <property type="entry name" value="Scramblase"/>
</dbReference>